<comment type="similarity">
    <text evidence="2">Belongs to the ROK (NagC/XylR) family.</text>
</comment>
<dbReference type="Gene3D" id="1.10.10.10">
    <property type="entry name" value="Winged helix-like DNA-binding domain superfamily/Winged helix DNA-binding domain"/>
    <property type="match status" value="1"/>
</dbReference>
<sequence>MMRKANAKLMKHINLNNVREVMQQIETATKPQLASLTKLSVVTINALVKELYNRGELFEDKVVPSNGGRPAQAYRYNYNYRLALVLYIQEMKGEELISATVINLENEVLSKEDCILPVLDKQHILQLIKQCVTSYPSIHRIGIGIPGQAVDGYITVSSHDELINSRLIQDIQSEFGLKVLVENDVNAAISGYCIQHEEMKEQCVTGIYFPNRYPPGLGIMLNGQIMQGKNGMSGEIKYLPSAPNWKAKMNDDEFLLQVCQIIQTINAIVAPHQIVIYQERVEIEQLEAAWKQYQMEHPMPTFPEVVYQGTFQKDFDAGLRWMILQELRETILEESI</sequence>
<comment type="caution">
    <text evidence="4">The sequence shown here is derived from an EMBL/GenBank/DDBJ whole genome shotgun (WGS) entry which is preliminary data.</text>
</comment>
<dbReference type="Gene3D" id="3.30.420.40">
    <property type="match status" value="2"/>
</dbReference>
<dbReference type="CDD" id="cd23763">
    <property type="entry name" value="ASKHA_ATPase_ROK"/>
    <property type="match status" value="1"/>
</dbReference>
<dbReference type="InterPro" id="IPR036388">
    <property type="entry name" value="WH-like_DNA-bd_sf"/>
</dbReference>
<gene>
    <name evidence="4" type="ORF">J2W91_002988</name>
</gene>
<evidence type="ECO:0000256" key="3">
    <source>
        <dbReference type="ARBA" id="ARBA00022629"/>
    </source>
</evidence>
<evidence type="ECO:0008006" key="6">
    <source>
        <dbReference type="Google" id="ProtNLM"/>
    </source>
</evidence>
<evidence type="ECO:0000256" key="2">
    <source>
        <dbReference type="ARBA" id="ARBA00006479"/>
    </source>
</evidence>
<proteinExistence type="inferred from homology"/>
<dbReference type="EMBL" id="JAVDTR010000008">
    <property type="protein sequence ID" value="MDR6724520.1"/>
    <property type="molecule type" value="Genomic_DNA"/>
</dbReference>
<dbReference type="InterPro" id="IPR036390">
    <property type="entry name" value="WH_DNA-bd_sf"/>
</dbReference>
<reference evidence="4" key="1">
    <citation type="submission" date="2023-07" db="EMBL/GenBank/DDBJ databases">
        <title>Sorghum-associated microbial communities from plants grown in Nebraska, USA.</title>
        <authorList>
            <person name="Schachtman D."/>
        </authorList>
    </citation>
    <scope>NUCLEOTIDE SEQUENCE</scope>
    <source>
        <strain evidence="4">BE80</strain>
    </source>
</reference>
<keyword evidence="3" id="KW-0859">Xylose metabolism</keyword>
<dbReference type="PANTHER" id="PTHR18964">
    <property type="entry name" value="ROK (REPRESSOR, ORF, KINASE) FAMILY"/>
    <property type="match status" value="1"/>
</dbReference>
<evidence type="ECO:0000313" key="4">
    <source>
        <dbReference type="EMBL" id="MDR6724520.1"/>
    </source>
</evidence>
<protein>
    <recommendedName>
        <fullName evidence="6">ROK family protein</fullName>
    </recommendedName>
</protein>
<dbReference type="InterPro" id="IPR000600">
    <property type="entry name" value="ROK"/>
</dbReference>
<dbReference type="Pfam" id="PF00480">
    <property type="entry name" value="ROK"/>
    <property type="match status" value="1"/>
</dbReference>
<keyword evidence="3" id="KW-0119">Carbohydrate metabolism</keyword>
<comment type="function">
    <text evidence="1">Transcriptional repressor of xylose-utilizing enzymes.</text>
</comment>
<name>A0AAP5LPC0_PAEAM</name>
<accession>A0AAP5LPC0</accession>
<dbReference type="PANTHER" id="PTHR18964:SF149">
    <property type="entry name" value="BIFUNCTIONAL UDP-N-ACETYLGLUCOSAMINE 2-EPIMERASE_N-ACETYLMANNOSAMINE KINASE"/>
    <property type="match status" value="1"/>
</dbReference>
<dbReference type="Proteomes" id="UP001254832">
    <property type="component" value="Unassembled WGS sequence"/>
</dbReference>
<organism evidence="4 5">
    <name type="scientific">Paenibacillus amylolyticus</name>
    <dbReference type="NCBI Taxonomy" id="1451"/>
    <lineage>
        <taxon>Bacteria</taxon>
        <taxon>Bacillati</taxon>
        <taxon>Bacillota</taxon>
        <taxon>Bacilli</taxon>
        <taxon>Bacillales</taxon>
        <taxon>Paenibacillaceae</taxon>
        <taxon>Paenibacillus</taxon>
    </lineage>
</organism>
<dbReference type="GO" id="GO:0042732">
    <property type="term" value="P:D-xylose metabolic process"/>
    <property type="evidence" value="ECO:0007669"/>
    <property type="project" value="UniProtKB-KW"/>
</dbReference>
<dbReference type="SUPFAM" id="SSF46785">
    <property type="entry name" value="Winged helix' DNA-binding domain"/>
    <property type="match status" value="1"/>
</dbReference>
<dbReference type="AlphaFoldDB" id="A0AAP5LPC0"/>
<dbReference type="InterPro" id="IPR043129">
    <property type="entry name" value="ATPase_NBD"/>
</dbReference>
<dbReference type="RefSeq" id="WP_310140874.1">
    <property type="nucleotide sequence ID" value="NZ_JAVDTR010000008.1"/>
</dbReference>
<evidence type="ECO:0000313" key="5">
    <source>
        <dbReference type="Proteomes" id="UP001254832"/>
    </source>
</evidence>
<evidence type="ECO:0000256" key="1">
    <source>
        <dbReference type="ARBA" id="ARBA00002486"/>
    </source>
</evidence>
<dbReference type="SUPFAM" id="SSF53067">
    <property type="entry name" value="Actin-like ATPase domain"/>
    <property type="match status" value="1"/>
</dbReference>